<reference evidence="2 3" key="1">
    <citation type="journal article" date="2018" name="Nat. Biotechnol.">
        <title>A standardized bacterial taxonomy based on genome phylogeny substantially revises the tree of life.</title>
        <authorList>
            <person name="Parks D.H."/>
            <person name="Chuvochina M."/>
            <person name="Waite D.W."/>
            <person name="Rinke C."/>
            <person name="Skarshewski A."/>
            <person name="Chaumeil P.A."/>
            <person name="Hugenholtz P."/>
        </authorList>
    </citation>
    <scope>NUCLEOTIDE SEQUENCE [LARGE SCALE GENOMIC DNA]</scope>
    <source>
        <strain evidence="2">UBA9152</strain>
    </source>
</reference>
<proteinExistence type="predicted"/>
<dbReference type="Proteomes" id="UP000257479">
    <property type="component" value="Unassembled WGS sequence"/>
</dbReference>
<feature type="compositionally biased region" description="Polar residues" evidence="1">
    <location>
        <begin position="16"/>
        <end position="32"/>
    </location>
</feature>
<sequence length="84" mass="9334">MGIPSGWITDPHLDLTPNQQMPPLATASSRCKQSPLLMPSSEDRDAETRADHRPVVRVLRRVREPSSAVMCGEAHQWSSPLGWC</sequence>
<name>A0A3C1KHN0_9MICO</name>
<dbReference type="EMBL" id="DMNG01000265">
    <property type="protein sequence ID" value="HAN25874.1"/>
    <property type="molecule type" value="Genomic_DNA"/>
</dbReference>
<evidence type="ECO:0000313" key="3">
    <source>
        <dbReference type="Proteomes" id="UP000257479"/>
    </source>
</evidence>
<gene>
    <name evidence="2" type="ORF">DCP95_15090</name>
</gene>
<organism evidence="2 3">
    <name type="scientific">Microbacterium ginsengisoli</name>
    <dbReference type="NCBI Taxonomy" id="400772"/>
    <lineage>
        <taxon>Bacteria</taxon>
        <taxon>Bacillati</taxon>
        <taxon>Actinomycetota</taxon>
        <taxon>Actinomycetes</taxon>
        <taxon>Micrococcales</taxon>
        <taxon>Microbacteriaceae</taxon>
        <taxon>Microbacterium</taxon>
    </lineage>
</organism>
<evidence type="ECO:0000256" key="1">
    <source>
        <dbReference type="SAM" id="MobiDB-lite"/>
    </source>
</evidence>
<feature type="compositionally biased region" description="Basic and acidic residues" evidence="1">
    <location>
        <begin position="41"/>
        <end position="52"/>
    </location>
</feature>
<evidence type="ECO:0000313" key="2">
    <source>
        <dbReference type="EMBL" id="HAN25874.1"/>
    </source>
</evidence>
<comment type="caution">
    <text evidence="2">The sequence shown here is derived from an EMBL/GenBank/DDBJ whole genome shotgun (WGS) entry which is preliminary data.</text>
</comment>
<feature type="region of interest" description="Disordered" evidence="1">
    <location>
        <begin position="1"/>
        <end position="52"/>
    </location>
</feature>
<dbReference type="AlphaFoldDB" id="A0A3C1KHN0"/>
<protein>
    <submittedName>
        <fullName evidence="2">Uncharacterized protein</fullName>
    </submittedName>
</protein>
<feature type="non-terminal residue" evidence="2">
    <location>
        <position position="84"/>
    </location>
</feature>
<accession>A0A3C1KHN0</accession>